<name>A0AAP2GL89_9BACT</name>
<organism evidence="4 5">
    <name type="scientific">Chryseosolibacter histidini</name>
    <dbReference type="NCBI Taxonomy" id="2782349"/>
    <lineage>
        <taxon>Bacteria</taxon>
        <taxon>Pseudomonadati</taxon>
        <taxon>Bacteroidota</taxon>
        <taxon>Cytophagia</taxon>
        <taxon>Cytophagales</taxon>
        <taxon>Chryseotaleaceae</taxon>
        <taxon>Chryseosolibacter</taxon>
    </lineage>
</organism>
<dbReference type="PROSITE" id="PS51186">
    <property type="entry name" value="GNAT"/>
    <property type="match status" value="1"/>
</dbReference>
<dbReference type="PANTHER" id="PTHR43420:SF44">
    <property type="entry name" value="ACETYLTRANSFERASE YPEA"/>
    <property type="match status" value="1"/>
</dbReference>
<dbReference type="EMBL" id="JAHESF010000035">
    <property type="protein sequence ID" value="MBT1700131.1"/>
    <property type="molecule type" value="Genomic_DNA"/>
</dbReference>
<feature type="domain" description="N-acetyltransferase" evidence="3">
    <location>
        <begin position="2"/>
        <end position="187"/>
    </location>
</feature>
<sequence>MMVIRKAFVTDSEDIASCLLLAMEEIVFRLMGEENSEKALAFMCYFAERENNQYSWQNCWVVEEAGSVVAAVNVYNGAHLHALRQPVIDYIKNKFNRSVTPEDETRDGEYYIDSLGVHPAHRGKGIGTGLLQFLIDEYVTRRNQPLGLLVEEGNLAAKRLYEKLSFKSSGRKVLLLEKHLEHLQIIR</sequence>
<dbReference type="InterPro" id="IPR016181">
    <property type="entry name" value="Acyl_CoA_acyltransferase"/>
</dbReference>
<dbReference type="InterPro" id="IPR050680">
    <property type="entry name" value="YpeA/RimI_acetyltransf"/>
</dbReference>
<dbReference type="Gene3D" id="3.40.630.30">
    <property type="match status" value="1"/>
</dbReference>
<reference evidence="4 5" key="1">
    <citation type="submission" date="2021-05" db="EMBL/GenBank/DDBJ databases">
        <title>A Polyphasic approach of four new species of the genus Ohtaekwangia: Ohtaekwangia histidinii sp. nov., Ohtaekwangia cretensis sp. nov., Ohtaekwangia indiensis sp. nov., Ohtaekwangia reichenbachii sp. nov. from diverse environment.</title>
        <authorList>
            <person name="Octaviana S."/>
        </authorList>
    </citation>
    <scope>NUCLEOTIDE SEQUENCE [LARGE SCALE GENOMIC DNA]</scope>
    <source>
        <strain evidence="4 5">PWU4</strain>
    </source>
</reference>
<evidence type="ECO:0000256" key="2">
    <source>
        <dbReference type="ARBA" id="ARBA00023315"/>
    </source>
</evidence>
<keyword evidence="1" id="KW-0808">Transferase</keyword>
<evidence type="ECO:0000259" key="3">
    <source>
        <dbReference type="PROSITE" id="PS51186"/>
    </source>
</evidence>
<evidence type="ECO:0000256" key="1">
    <source>
        <dbReference type="ARBA" id="ARBA00022679"/>
    </source>
</evidence>
<evidence type="ECO:0000313" key="4">
    <source>
        <dbReference type="EMBL" id="MBT1700131.1"/>
    </source>
</evidence>
<dbReference type="InterPro" id="IPR000182">
    <property type="entry name" value="GNAT_dom"/>
</dbReference>
<gene>
    <name evidence="4" type="ORF">KK083_24800</name>
</gene>
<keyword evidence="2" id="KW-0012">Acyltransferase</keyword>
<dbReference type="AlphaFoldDB" id="A0AAP2GL89"/>
<dbReference type="Pfam" id="PF00583">
    <property type="entry name" value="Acetyltransf_1"/>
    <property type="match status" value="1"/>
</dbReference>
<keyword evidence="5" id="KW-1185">Reference proteome</keyword>
<dbReference type="Proteomes" id="UP001319200">
    <property type="component" value="Unassembled WGS sequence"/>
</dbReference>
<evidence type="ECO:0000313" key="5">
    <source>
        <dbReference type="Proteomes" id="UP001319200"/>
    </source>
</evidence>
<protein>
    <submittedName>
        <fullName evidence="4">GNAT family N-acetyltransferase</fullName>
    </submittedName>
</protein>
<accession>A0AAP2GL89</accession>
<dbReference type="CDD" id="cd04301">
    <property type="entry name" value="NAT_SF"/>
    <property type="match status" value="1"/>
</dbReference>
<proteinExistence type="predicted"/>
<dbReference type="PANTHER" id="PTHR43420">
    <property type="entry name" value="ACETYLTRANSFERASE"/>
    <property type="match status" value="1"/>
</dbReference>
<dbReference type="SUPFAM" id="SSF55729">
    <property type="entry name" value="Acyl-CoA N-acyltransferases (Nat)"/>
    <property type="match status" value="1"/>
</dbReference>
<comment type="caution">
    <text evidence="4">The sequence shown here is derived from an EMBL/GenBank/DDBJ whole genome shotgun (WGS) entry which is preliminary data.</text>
</comment>
<dbReference type="RefSeq" id="WP_254168509.1">
    <property type="nucleotide sequence ID" value="NZ_JAHESF010000035.1"/>
</dbReference>
<dbReference type="GO" id="GO:0016747">
    <property type="term" value="F:acyltransferase activity, transferring groups other than amino-acyl groups"/>
    <property type="evidence" value="ECO:0007669"/>
    <property type="project" value="InterPro"/>
</dbReference>